<evidence type="ECO:0000313" key="8">
    <source>
        <dbReference type="Proteomes" id="UP001367676"/>
    </source>
</evidence>
<dbReference type="AlphaFoldDB" id="A0AAN9TAY9"/>
<comment type="caution">
    <text evidence="7">The sequence shown here is derived from an EMBL/GenBank/DDBJ whole genome shotgun (WGS) entry which is preliminary data.</text>
</comment>
<protein>
    <recommendedName>
        <fullName evidence="9">Peroxidase</fullName>
    </recommendedName>
</protein>
<dbReference type="GO" id="GO:0004601">
    <property type="term" value="F:peroxidase activity"/>
    <property type="evidence" value="ECO:0007669"/>
    <property type="project" value="UniProtKB-KW"/>
</dbReference>
<evidence type="ECO:0000313" key="7">
    <source>
        <dbReference type="EMBL" id="KAK7576083.1"/>
    </source>
</evidence>
<evidence type="ECO:0000256" key="6">
    <source>
        <dbReference type="SAM" id="MobiDB-lite"/>
    </source>
</evidence>
<reference evidence="7 8" key="1">
    <citation type="submission" date="2024-03" db="EMBL/GenBank/DDBJ databases">
        <title>Adaptation during the transition from Ophiocordyceps entomopathogen to insect associate is accompanied by gene loss and intensified selection.</title>
        <authorList>
            <person name="Ward C.M."/>
            <person name="Onetto C.A."/>
            <person name="Borneman A.R."/>
        </authorList>
    </citation>
    <scope>NUCLEOTIDE SEQUENCE [LARGE SCALE GENOMIC DNA]</scope>
    <source>
        <strain evidence="7">AWRI1</strain>
        <tissue evidence="7">Single Adult Female</tissue>
    </source>
</reference>
<dbReference type="Gene3D" id="1.10.640.10">
    <property type="entry name" value="Haem peroxidase domain superfamily, animal type"/>
    <property type="match status" value="1"/>
</dbReference>
<evidence type="ECO:0000256" key="5">
    <source>
        <dbReference type="PIRSR" id="PIRSR619791-2"/>
    </source>
</evidence>
<keyword evidence="2" id="KW-0964">Secreted</keyword>
<keyword evidence="3" id="KW-0560">Oxidoreductase</keyword>
<keyword evidence="5" id="KW-0408">Iron</keyword>
<feature type="binding site" description="axial binding residue" evidence="5">
    <location>
        <position position="349"/>
    </location>
    <ligand>
        <name>heme b</name>
        <dbReference type="ChEBI" id="CHEBI:60344"/>
    </ligand>
    <ligandPart>
        <name>Fe</name>
        <dbReference type="ChEBI" id="CHEBI:18248"/>
    </ligandPart>
</feature>
<dbReference type="GO" id="GO:0020037">
    <property type="term" value="F:heme binding"/>
    <property type="evidence" value="ECO:0007669"/>
    <property type="project" value="InterPro"/>
</dbReference>
<keyword evidence="5" id="KW-0349">Heme</keyword>
<dbReference type="PANTHER" id="PTHR11475">
    <property type="entry name" value="OXIDASE/PEROXIDASE"/>
    <property type="match status" value="1"/>
</dbReference>
<feature type="region of interest" description="Disordered" evidence="6">
    <location>
        <begin position="21"/>
        <end position="40"/>
    </location>
</feature>
<evidence type="ECO:0000256" key="4">
    <source>
        <dbReference type="ARBA" id="ARBA00023180"/>
    </source>
</evidence>
<comment type="subcellular location">
    <subcellularLocation>
        <location evidence="1">Secreted</location>
    </subcellularLocation>
</comment>
<keyword evidence="5" id="KW-0479">Metal-binding</keyword>
<dbReference type="SUPFAM" id="SSF48113">
    <property type="entry name" value="Heme-dependent peroxidases"/>
    <property type="match status" value="1"/>
</dbReference>
<keyword evidence="4" id="KW-0325">Glycoprotein</keyword>
<dbReference type="GO" id="GO:0006979">
    <property type="term" value="P:response to oxidative stress"/>
    <property type="evidence" value="ECO:0007669"/>
    <property type="project" value="InterPro"/>
</dbReference>
<evidence type="ECO:0000256" key="2">
    <source>
        <dbReference type="ARBA" id="ARBA00022525"/>
    </source>
</evidence>
<sequence length="590" mass="66499">MEIQRNRAREKHRNRTGFIKSQKSTYRTAKNGRDGEKRKIKDVSRKNYPCLTLTFLSIRTSSDGSPLPLPSVIRNTLLTNKDVFSTRLNVLFTGFGQFMDHDVTHQQQIDSPDKCCINGKPAPFLNPNTCLPTLFLPNDPFYSKFGITCMDLKRAVNTYTLGCPIRPVYQINYQTAFMDLSILYGTSTTKAYSLRALTGGLLKTSDDARTSFQEYPYISSGLKNCPIGGVSPFPGNTCFMAGDSRINQNPELLVADTVFLRLHNNLARQLKSLNPQWNDERIYQEARRLNIAMYQHVISAEFAPLVVGPFTASLYKLYPLGLGRANGYSPLVNPQTLESYSAAAGRSGHSAVAGHVNYIGPAGLPETYTLRYKYFNNKFLLGKNMFLNIIKAYTREACGKIDQYFSEEINNWLFDSIGAPYGQDLSDIDILRGRDYGLPGYNTFRAACGLCRLKTFEDLASEIRNPTDVIKLRALYKNVEDIDLYVGALLEKPLPGSIQGPTFSCINAESFYRWKFGDRLYYEFPQAGFSQAQLFSIKTTTTWASILCTTIPFLPAVPRNAFQLPSSQNPLIPCSQIPRINLMPWKTYTY</sequence>
<accession>A0AAN9TAY9</accession>
<dbReference type="PRINTS" id="PR00457">
    <property type="entry name" value="ANPEROXIDASE"/>
</dbReference>
<dbReference type="InterPro" id="IPR037120">
    <property type="entry name" value="Haem_peroxidase_sf_animal"/>
</dbReference>
<dbReference type="PANTHER" id="PTHR11475:SF4">
    <property type="entry name" value="CHORION PEROXIDASE"/>
    <property type="match status" value="1"/>
</dbReference>
<name>A0AAN9TAY9_9HEMI</name>
<dbReference type="PROSITE" id="PS50292">
    <property type="entry name" value="PEROXIDASE_3"/>
    <property type="match status" value="1"/>
</dbReference>
<feature type="compositionally biased region" description="Basic and acidic residues" evidence="6">
    <location>
        <begin position="31"/>
        <end position="40"/>
    </location>
</feature>
<dbReference type="GO" id="GO:0046872">
    <property type="term" value="F:metal ion binding"/>
    <property type="evidence" value="ECO:0007669"/>
    <property type="project" value="UniProtKB-KW"/>
</dbReference>
<dbReference type="InterPro" id="IPR019791">
    <property type="entry name" value="Haem_peroxidase_animal"/>
</dbReference>
<proteinExistence type="predicted"/>
<evidence type="ECO:0008006" key="9">
    <source>
        <dbReference type="Google" id="ProtNLM"/>
    </source>
</evidence>
<dbReference type="InterPro" id="IPR010255">
    <property type="entry name" value="Haem_peroxidase_sf"/>
</dbReference>
<dbReference type="Pfam" id="PF03098">
    <property type="entry name" value="An_peroxidase"/>
    <property type="match status" value="1"/>
</dbReference>
<keyword evidence="3" id="KW-0575">Peroxidase</keyword>
<keyword evidence="8" id="KW-1185">Reference proteome</keyword>
<gene>
    <name evidence="7" type="ORF">V9T40_012369</name>
</gene>
<organism evidence="7 8">
    <name type="scientific">Parthenolecanium corni</name>
    <dbReference type="NCBI Taxonomy" id="536013"/>
    <lineage>
        <taxon>Eukaryota</taxon>
        <taxon>Metazoa</taxon>
        <taxon>Ecdysozoa</taxon>
        <taxon>Arthropoda</taxon>
        <taxon>Hexapoda</taxon>
        <taxon>Insecta</taxon>
        <taxon>Pterygota</taxon>
        <taxon>Neoptera</taxon>
        <taxon>Paraneoptera</taxon>
        <taxon>Hemiptera</taxon>
        <taxon>Sternorrhyncha</taxon>
        <taxon>Coccoidea</taxon>
        <taxon>Coccidae</taxon>
        <taxon>Parthenolecanium</taxon>
    </lineage>
</organism>
<evidence type="ECO:0000256" key="3">
    <source>
        <dbReference type="ARBA" id="ARBA00022559"/>
    </source>
</evidence>
<dbReference type="GO" id="GO:0005576">
    <property type="term" value="C:extracellular region"/>
    <property type="evidence" value="ECO:0007669"/>
    <property type="project" value="UniProtKB-SubCell"/>
</dbReference>
<dbReference type="EMBL" id="JBBCAQ010000036">
    <property type="protein sequence ID" value="KAK7576083.1"/>
    <property type="molecule type" value="Genomic_DNA"/>
</dbReference>
<evidence type="ECO:0000256" key="1">
    <source>
        <dbReference type="ARBA" id="ARBA00004613"/>
    </source>
</evidence>
<dbReference type="Proteomes" id="UP001367676">
    <property type="component" value="Unassembled WGS sequence"/>
</dbReference>